<reference evidence="2" key="2">
    <citation type="submission" date="2023-06" db="EMBL/GenBank/DDBJ databases">
        <title>Genome assembly of Pristionchus species.</title>
        <authorList>
            <person name="Yoshida K."/>
            <person name="Sommer R.J."/>
        </authorList>
    </citation>
    <scope>NUCLEOTIDE SEQUENCE</scope>
    <source>
        <strain evidence="2 3">RS5460</strain>
    </source>
</reference>
<reference evidence="3" key="1">
    <citation type="submission" date="2022-10" db="EMBL/GenBank/DDBJ databases">
        <title>Genome assembly of Pristionchus species.</title>
        <authorList>
            <person name="Yoshida K."/>
            <person name="Sommer R.J."/>
        </authorList>
    </citation>
    <scope>NUCLEOTIDE SEQUENCE [LARGE SCALE GENOMIC DNA]</scope>
    <source>
        <strain evidence="3">RS5460</strain>
    </source>
</reference>
<comment type="caution">
    <text evidence="2">The sequence shown here is derived from an EMBL/GenBank/DDBJ whole genome shotgun (WGS) entry which is preliminary data.</text>
</comment>
<keyword evidence="3" id="KW-1185">Reference proteome</keyword>
<dbReference type="Proteomes" id="UP001328107">
    <property type="component" value="Unassembled WGS sequence"/>
</dbReference>
<organism evidence="2 3">
    <name type="scientific">Pristionchus mayeri</name>
    <dbReference type="NCBI Taxonomy" id="1317129"/>
    <lineage>
        <taxon>Eukaryota</taxon>
        <taxon>Metazoa</taxon>
        <taxon>Ecdysozoa</taxon>
        <taxon>Nematoda</taxon>
        <taxon>Chromadorea</taxon>
        <taxon>Rhabditida</taxon>
        <taxon>Rhabditina</taxon>
        <taxon>Diplogasteromorpha</taxon>
        <taxon>Diplogasteroidea</taxon>
        <taxon>Neodiplogasteridae</taxon>
        <taxon>Pristionchus</taxon>
    </lineage>
</organism>
<accession>A0AAN4ZJ61</accession>
<protein>
    <submittedName>
        <fullName evidence="2">Uncharacterized protein</fullName>
    </submittedName>
</protein>
<feature type="non-terminal residue" evidence="2">
    <location>
        <position position="147"/>
    </location>
</feature>
<dbReference type="EMBL" id="BTRK01000002">
    <property type="protein sequence ID" value="GMR38635.1"/>
    <property type="molecule type" value="Genomic_DNA"/>
</dbReference>
<evidence type="ECO:0000313" key="3">
    <source>
        <dbReference type="Proteomes" id="UP001328107"/>
    </source>
</evidence>
<evidence type="ECO:0000313" key="1">
    <source>
        <dbReference type="EMBL" id="GMR35400.1"/>
    </source>
</evidence>
<proteinExistence type="predicted"/>
<sequence length="147" mass="16141">QFAIILVVGHDGSSRIAERLQALLDSVHVVVGTPTGLRALEQSLHERLLRQFEIDDQLGGNYLSLALVSLGDLSGYPSMRNPSLRFATSLSIASLIRSSTTVWGTSWPASMIFVSSAPRGEPDLTSARRRSPDERCERPYLATIFSR</sequence>
<gene>
    <name evidence="1" type="ORF">PMAYCL1PPCAC_05595</name>
    <name evidence="2" type="ORF">PMAYCL1PPCAC_08830</name>
</gene>
<name>A0AAN4ZJ61_9BILA</name>
<evidence type="ECO:0000313" key="2">
    <source>
        <dbReference type="EMBL" id="GMR38635.1"/>
    </source>
</evidence>
<dbReference type="EMBL" id="BTRK01000002">
    <property type="protein sequence ID" value="GMR35400.1"/>
    <property type="molecule type" value="Genomic_DNA"/>
</dbReference>
<feature type="non-terminal residue" evidence="2">
    <location>
        <position position="1"/>
    </location>
</feature>
<dbReference type="AlphaFoldDB" id="A0AAN4ZJ61"/>